<name>A0A0M3HSN9_ASCLU</name>
<evidence type="ECO:0000313" key="2">
    <source>
        <dbReference type="Proteomes" id="UP000036681"/>
    </source>
</evidence>
<feature type="transmembrane region" description="Helical" evidence="1">
    <location>
        <begin position="368"/>
        <end position="392"/>
    </location>
</feature>
<proteinExistence type="predicted"/>
<keyword evidence="1" id="KW-0812">Transmembrane</keyword>
<reference evidence="3" key="1">
    <citation type="submission" date="2017-02" db="UniProtKB">
        <authorList>
            <consortium name="WormBaseParasite"/>
        </authorList>
    </citation>
    <scope>IDENTIFICATION</scope>
</reference>
<accession>A0A0M3HSN9</accession>
<dbReference type="Proteomes" id="UP000036681">
    <property type="component" value="Unplaced"/>
</dbReference>
<protein>
    <submittedName>
        <fullName evidence="3">G_PROTEIN_RECEP_F1_2 domain-containing protein</fullName>
    </submittedName>
</protein>
<feature type="transmembrane region" description="Helical" evidence="1">
    <location>
        <begin position="22"/>
        <end position="49"/>
    </location>
</feature>
<feature type="transmembrane region" description="Helical" evidence="1">
    <location>
        <begin position="204"/>
        <end position="224"/>
    </location>
</feature>
<dbReference type="AlphaFoldDB" id="A0A0M3HSN9"/>
<sequence length="424" mass="47877">MDIFKVLGEVTLNENVSSSNTIVQSVIGTTYITIFAINFTAGMLANIYLCFKAIQRAQQQENSSFSKSIYAPLIILSLLHCTISSVQFFELDSAVSSLWGRPTEGCLIIRQLRTANLFAVPFTMLHASWLLYRVVCEHTSQPKDLWPTAVTFISTVIGNSNVNMLQIFNLDFVDATTSATELIYSCSRFQSNGIGDVVSNTGPFVGYIIALVVYVWFYAMVPLFRRTHGGHIRVAGCFVEGDNRLFPLCYAWKGIVIAYLLFWAPFWIVRHITSVLQLPRLWKLVYSVTKLFSNFTPFAQAIIAIRAFSRSAEDNVDELVIPREQQICPENSTLVALSSQASALSTSIEIEAMSGREQKSRRFKDGKLYKFGVILFIREFKLTVLLVLFAYFTSLFFFDRFMSSEIMQSAAKKWKHILAKGLSI</sequence>
<feature type="transmembrane region" description="Helical" evidence="1">
    <location>
        <begin position="69"/>
        <end position="89"/>
    </location>
</feature>
<keyword evidence="2" id="KW-1185">Reference proteome</keyword>
<dbReference type="WBParaSite" id="ALUE_0000551501-mRNA-1">
    <property type="protein sequence ID" value="ALUE_0000551501-mRNA-1"/>
    <property type="gene ID" value="ALUE_0000551501"/>
</dbReference>
<evidence type="ECO:0000256" key="1">
    <source>
        <dbReference type="SAM" id="Phobius"/>
    </source>
</evidence>
<keyword evidence="1" id="KW-1133">Transmembrane helix</keyword>
<evidence type="ECO:0000313" key="3">
    <source>
        <dbReference type="WBParaSite" id="ALUE_0000551501-mRNA-1"/>
    </source>
</evidence>
<keyword evidence="1" id="KW-0472">Membrane</keyword>
<feature type="transmembrane region" description="Helical" evidence="1">
    <location>
        <begin position="245"/>
        <end position="264"/>
    </location>
</feature>
<organism evidence="2 3">
    <name type="scientific">Ascaris lumbricoides</name>
    <name type="common">Giant roundworm</name>
    <dbReference type="NCBI Taxonomy" id="6252"/>
    <lineage>
        <taxon>Eukaryota</taxon>
        <taxon>Metazoa</taxon>
        <taxon>Ecdysozoa</taxon>
        <taxon>Nematoda</taxon>
        <taxon>Chromadorea</taxon>
        <taxon>Rhabditida</taxon>
        <taxon>Spirurina</taxon>
        <taxon>Ascaridomorpha</taxon>
        <taxon>Ascaridoidea</taxon>
        <taxon>Ascarididae</taxon>
        <taxon>Ascaris</taxon>
    </lineage>
</organism>